<feature type="region of interest" description="Disordered" evidence="3">
    <location>
        <begin position="506"/>
        <end position="540"/>
    </location>
</feature>
<feature type="domain" description="Calcineurin-binding protein cabin-1 MEF2-binding" evidence="4">
    <location>
        <begin position="474"/>
        <end position="504"/>
    </location>
</feature>
<keyword evidence="6" id="KW-1185">Reference proteome</keyword>
<gene>
    <name evidence="5" type="primary">CIZ1</name>
</gene>
<dbReference type="InterPro" id="IPR033053">
    <property type="entry name" value="Hir3/CABIN1"/>
</dbReference>
<keyword evidence="2" id="KW-0539">Nucleus</keyword>
<feature type="region of interest" description="Disordered" evidence="3">
    <location>
        <begin position="463"/>
        <end position="483"/>
    </location>
</feature>
<reference evidence="5" key="1">
    <citation type="submission" date="2025-08" db="UniProtKB">
        <authorList>
            <consortium name="Ensembl"/>
        </authorList>
    </citation>
    <scope>IDENTIFICATION</scope>
</reference>
<dbReference type="CDD" id="cd13839">
    <property type="entry name" value="MEF2_binding"/>
    <property type="match status" value="1"/>
</dbReference>
<evidence type="ECO:0000313" key="5">
    <source>
        <dbReference type="Ensembl" id="ENSOTSP00005097892.2"/>
    </source>
</evidence>
<feature type="compositionally biased region" description="Basic and acidic residues" evidence="3">
    <location>
        <begin position="114"/>
        <end position="128"/>
    </location>
</feature>
<evidence type="ECO:0000259" key="4">
    <source>
        <dbReference type="Pfam" id="PF09047"/>
    </source>
</evidence>
<sequence>MSSTQGIWHIPVDEIDRPGSFASRMNRSIVLLLEVLSQLKDHDTLIKFSFMLQRTPDQGKKYLRDVDRQVLAQRAFFLAVKFLEDNLNKLTGHSKVPAPSMGEMTTADTSNRPSAEDSSHALHKKPELTEEPQVTAPGPDSGSRETPQTQPALLATDRNRGDQQQRTPSGKVEAAVGEWARAGPEEPMELDADTESPRTVLVPGEKVVESSHAPELSLEDLSISSRQQQQQQLQCPVAKGPVLASGAEQGLAQGALCRPSRKRKLLDDVESGETLLLDAYRVWQQGQNVMTYDLGRIEKIMSETYMLIKQVDEDVALDQAVKFCQIQMATSAQRQSAGDAPTTTKYTKDNRDIFFPASLPTPVLLSHTACHPLSIQIQDSQAKLQYEPLGKVPRPPASGSHEQRQHRRAPLPIHPASTMAFNPQTGRFHPSSSQYISQCTSCALPHPPQHAKALHPLHRHQVPPEITVTPPTPTLLSPKGSISEETKQRLKKVILSSQSAATVKETLSQPALEVQETSSQESSLESESDDEDEEDDYMDI</sequence>
<dbReference type="PANTHER" id="PTHR15502">
    <property type="entry name" value="CALCINEURIN-BINDING PROTEIN CABIN 1-RELATED"/>
    <property type="match status" value="1"/>
</dbReference>
<dbReference type="GO" id="GO:0006325">
    <property type="term" value="P:chromatin organization"/>
    <property type="evidence" value="ECO:0007669"/>
    <property type="project" value="InterPro"/>
</dbReference>
<proteinExistence type="predicted"/>
<feature type="compositionally biased region" description="Acidic residues" evidence="3">
    <location>
        <begin position="524"/>
        <end position="540"/>
    </location>
</feature>
<reference evidence="5" key="2">
    <citation type="submission" date="2025-09" db="UniProtKB">
        <authorList>
            <consortium name="Ensembl"/>
        </authorList>
    </citation>
    <scope>IDENTIFICATION</scope>
</reference>
<evidence type="ECO:0000256" key="1">
    <source>
        <dbReference type="ARBA" id="ARBA00004123"/>
    </source>
</evidence>
<dbReference type="GO" id="GO:0031491">
    <property type="term" value="F:nucleosome binding"/>
    <property type="evidence" value="ECO:0007669"/>
    <property type="project" value="TreeGrafter"/>
</dbReference>
<evidence type="ECO:0000313" key="6">
    <source>
        <dbReference type="Proteomes" id="UP000694402"/>
    </source>
</evidence>
<evidence type="ECO:0000256" key="2">
    <source>
        <dbReference type="ARBA" id="ARBA00023242"/>
    </source>
</evidence>
<dbReference type="Proteomes" id="UP000694402">
    <property type="component" value="Unassembled WGS sequence"/>
</dbReference>
<name>A0A8C8JMP0_ONCTS</name>
<dbReference type="Pfam" id="PF09047">
    <property type="entry name" value="MEF2_binding"/>
    <property type="match status" value="1"/>
</dbReference>
<dbReference type="AlphaFoldDB" id="A0A8C8JMP0"/>
<dbReference type="InterPro" id="IPR015134">
    <property type="entry name" value="MEF2-bd"/>
</dbReference>
<dbReference type="Ensembl" id="ENSOTST00005105954.2">
    <property type="protein sequence ID" value="ENSOTSP00005097892.2"/>
    <property type="gene ID" value="ENSOTSG00005045312.2"/>
</dbReference>
<feature type="region of interest" description="Disordered" evidence="3">
    <location>
        <begin position="91"/>
        <end position="176"/>
    </location>
</feature>
<protein>
    <recommendedName>
        <fullName evidence="4">Calcineurin-binding protein cabin-1 MEF2-binding domain-containing protein</fullName>
    </recommendedName>
</protein>
<dbReference type="PANTHER" id="PTHR15502:SF7">
    <property type="entry name" value="CALCINEURIN-BINDING PROTEIN CABIN-1"/>
    <property type="match status" value="1"/>
</dbReference>
<evidence type="ECO:0000256" key="3">
    <source>
        <dbReference type="SAM" id="MobiDB-lite"/>
    </source>
</evidence>
<dbReference type="GO" id="GO:0005634">
    <property type="term" value="C:nucleus"/>
    <property type="evidence" value="ECO:0007669"/>
    <property type="project" value="UniProtKB-SubCell"/>
</dbReference>
<comment type="subcellular location">
    <subcellularLocation>
        <location evidence="1">Nucleus</location>
    </subcellularLocation>
</comment>
<dbReference type="GeneTree" id="ENSGT00390000008529"/>
<organism evidence="5 6">
    <name type="scientific">Oncorhynchus tshawytscha</name>
    <name type="common">Chinook salmon</name>
    <name type="synonym">Salmo tshawytscha</name>
    <dbReference type="NCBI Taxonomy" id="74940"/>
    <lineage>
        <taxon>Eukaryota</taxon>
        <taxon>Metazoa</taxon>
        <taxon>Chordata</taxon>
        <taxon>Craniata</taxon>
        <taxon>Vertebrata</taxon>
        <taxon>Euteleostomi</taxon>
        <taxon>Actinopterygii</taxon>
        <taxon>Neopterygii</taxon>
        <taxon>Teleostei</taxon>
        <taxon>Protacanthopterygii</taxon>
        <taxon>Salmoniformes</taxon>
        <taxon>Salmonidae</taxon>
        <taxon>Salmoninae</taxon>
        <taxon>Oncorhynchus</taxon>
    </lineage>
</organism>
<accession>A0A8C8JMP0</accession>